<evidence type="ECO:0000313" key="3">
    <source>
        <dbReference type="Proteomes" id="UP000509510"/>
    </source>
</evidence>
<name>A0A7H8R5M6_TALRU</name>
<dbReference type="KEGG" id="trg:TRUGW13939_08823"/>
<sequence>MPAATRAAVGRSATRTPDPDNPPSSPPEIQRSRSGREVRRPGHLSEEQERNAENKATHLKHKRNVPTATLRGQPITELRDPNQARDANQTETQRLLLELVDLREELLNRDTQHQEELLRRDTQHQRELQKLGEALATTQRELEEIKGHITSTNPSACSYEGHSEIIQELQSLRSAITTPATASDEPSWAAVVANGNKTQSILWNTTPGGRKRQAKETNCIRDKPTAQSGDYSNPESALQRTGNTGHPGPWGRNHKNGILDPIPK</sequence>
<keyword evidence="3" id="KW-1185">Reference proteome</keyword>
<reference evidence="3" key="1">
    <citation type="submission" date="2020-06" db="EMBL/GenBank/DDBJ databases">
        <title>A chromosome-scale genome assembly of Talaromyces rugulosus W13939.</title>
        <authorList>
            <person name="Wang B."/>
            <person name="Guo L."/>
            <person name="Ye K."/>
            <person name="Wang L."/>
        </authorList>
    </citation>
    <scope>NUCLEOTIDE SEQUENCE [LARGE SCALE GENOMIC DNA]</scope>
    <source>
        <strain evidence="3">W13939</strain>
    </source>
</reference>
<feature type="region of interest" description="Disordered" evidence="1">
    <location>
        <begin position="1"/>
        <end position="88"/>
    </location>
</feature>
<feature type="region of interest" description="Disordered" evidence="1">
    <location>
        <begin position="205"/>
        <end position="264"/>
    </location>
</feature>
<evidence type="ECO:0000256" key="1">
    <source>
        <dbReference type="SAM" id="MobiDB-lite"/>
    </source>
</evidence>
<dbReference type="RefSeq" id="XP_035347844.1">
    <property type="nucleotide sequence ID" value="XM_035491951.1"/>
</dbReference>
<accession>A0A7H8R5M6</accession>
<feature type="compositionally biased region" description="Basic and acidic residues" evidence="1">
    <location>
        <begin position="30"/>
        <end position="56"/>
    </location>
</feature>
<organism evidence="2 3">
    <name type="scientific">Talaromyces rugulosus</name>
    <name type="common">Penicillium rugulosum</name>
    <dbReference type="NCBI Taxonomy" id="121627"/>
    <lineage>
        <taxon>Eukaryota</taxon>
        <taxon>Fungi</taxon>
        <taxon>Dikarya</taxon>
        <taxon>Ascomycota</taxon>
        <taxon>Pezizomycotina</taxon>
        <taxon>Eurotiomycetes</taxon>
        <taxon>Eurotiomycetidae</taxon>
        <taxon>Eurotiales</taxon>
        <taxon>Trichocomaceae</taxon>
        <taxon>Talaromyces</taxon>
        <taxon>Talaromyces sect. Islandici</taxon>
    </lineage>
</organism>
<gene>
    <name evidence="2" type="ORF">TRUGW13939_08823</name>
</gene>
<dbReference type="EMBL" id="CP055902">
    <property type="protein sequence ID" value="QKX61670.1"/>
    <property type="molecule type" value="Genomic_DNA"/>
</dbReference>
<dbReference type="Proteomes" id="UP000509510">
    <property type="component" value="Chromosome V"/>
</dbReference>
<dbReference type="GeneID" id="55996310"/>
<evidence type="ECO:0000313" key="2">
    <source>
        <dbReference type="EMBL" id="QKX61670.1"/>
    </source>
</evidence>
<feature type="compositionally biased region" description="Basic and acidic residues" evidence="1">
    <location>
        <begin position="214"/>
        <end position="224"/>
    </location>
</feature>
<feature type="compositionally biased region" description="Polar residues" evidence="1">
    <location>
        <begin position="225"/>
        <end position="244"/>
    </location>
</feature>
<protein>
    <submittedName>
        <fullName evidence="2">Uncharacterized protein</fullName>
    </submittedName>
</protein>
<proteinExistence type="predicted"/>
<dbReference type="AlphaFoldDB" id="A0A7H8R5M6"/>